<keyword evidence="3" id="KW-1185">Reference proteome</keyword>
<name>A0A3N4KPG8_9PEZI</name>
<reference evidence="2 3" key="1">
    <citation type="journal article" date="2018" name="Nat. Ecol. Evol.">
        <title>Pezizomycetes genomes reveal the molecular basis of ectomycorrhizal truffle lifestyle.</title>
        <authorList>
            <person name="Murat C."/>
            <person name="Payen T."/>
            <person name="Noel B."/>
            <person name="Kuo A."/>
            <person name="Morin E."/>
            <person name="Chen J."/>
            <person name="Kohler A."/>
            <person name="Krizsan K."/>
            <person name="Balestrini R."/>
            <person name="Da Silva C."/>
            <person name="Montanini B."/>
            <person name="Hainaut M."/>
            <person name="Levati E."/>
            <person name="Barry K.W."/>
            <person name="Belfiori B."/>
            <person name="Cichocki N."/>
            <person name="Clum A."/>
            <person name="Dockter R.B."/>
            <person name="Fauchery L."/>
            <person name="Guy J."/>
            <person name="Iotti M."/>
            <person name="Le Tacon F."/>
            <person name="Lindquist E.A."/>
            <person name="Lipzen A."/>
            <person name="Malagnac F."/>
            <person name="Mello A."/>
            <person name="Molinier V."/>
            <person name="Miyauchi S."/>
            <person name="Poulain J."/>
            <person name="Riccioni C."/>
            <person name="Rubini A."/>
            <person name="Sitrit Y."/>
            <person name="Splivallo R."/>
            <person name="Traeger S."/>
            <person name="Wang M."/>
            <person name="Zifcakova L."/>
            <person name="Wipf D."/>
            <person name="Zambonelli A."/>
            <person name="Paolocci F."/>
            <person name="Nowrousian M."/>
            <person name="Ottonello S."/>
            <person name="Baldrian P."/>
            <person name="Spatafora J.W."/>
            <person name="Henrissat B."/>
            <person name="Nagy L.G."/>
            <person name="Aury J.M."/>
            <person name="Wincker P."/>
            <person name="Grigoriev I.V."/>
            <person name="Bonfante P."/>
            <person name="Martin F.M."/>
        </authorList>
    </citation>
    <scope>NUCLEOTIDE SEQUENCE [LARGE SCALE GENOMIC DNA]</scope>
    <source>
        <strain evidence="2 3">CCBAS932</strain>
    </source>
</reference>
<proteinExistence type="predicted"/>
<sequence length="211" mass="22467">MVRNGNATRRRTAAGDTAAAGENPTGSSSGLDLTFGCSTPSACPLRPIGRGGWYPSGHRQRTPPPQPGVFEAKWAKTAPYHMLKHHGIDLMVKVTPIATPDWLICNIEFLGCRLTCAHGEKPSGLVAFFGTPGKGSHTFTQVAMAGQHDVEKETGDCSQPSSITVRDAIDTSGNGGPPYCSRTGVDEGSYARGVLRPYFVFGVEGYWVQPC</sequence>
<accession>A0A3N4KPG8</accession>
<dbReference type="Proteomes" id="UP000277580">
    <property type="component" value="Unassembled WGS sequence"/>
</dbReference>
<organism evidence="2 3">
    <name type="scientific">Morchella conica CCBAS932</name>
    <dbReference type="NCBI Taxonomy" id="1392247"/>
    <lineage>
        <taxon>Eukaryota</taxon>
        <taxon>Fungi</taxon>
        <taxon>Dikarya</taxon>
        <taxon>Ascomycota</taxon>
        <taxon>Pezizomycotina</taxon>
        <taxon>Pezizomycetes</taxon>
        <taxon>Pezizales</taxon>
        <taxon>Morchellaceae</taxon>
        <taxon>Morchella</taxon>
    </lineage>
</organism>
<gene>
    <name evidence="2" type="ORF">P167DRAFT_545621</name>
</gene>
<evidence type="ECO:0000313" key="3">
    <source>
        <dbReference type="Proteomes" id="UP000277580"/>
    </source>
</evidence>
<protein>
    <submittedName>
        <fullName evidence="2">Uncharacterized protein</fullName>
    </submittedName>
</protein>
<dbReference type="InParanoid" id="A0A3N4KPG8"/>
<evidence type="ECO:0000313" key="2">
    <source>
        <dbReference type="EMBL" id="RPB12390.1"/>
    </source>
</evidence>
<dbReference type="EMBL" id="ML119129">
    <property type="protein sequence ID" value="RPB12390.1"/>
    <property type="molecule type" value="Genomic_DNA"/>
</dbReference>
<feature type="region of interest" description="Disordered" evidence="1">
    <location>
        <begin position="1"/>
        <end position="31"/>
    </location>
</feature>
<evidence type="ECO:0000256" key="1">
    <source>
        <dbReference type="SAM" id="MobiDB-lite"/>
    </source>
</evidence>
<feature type="compositionally biased region" description="Low complexity" evidence="1">
    <location>
        <begin position="14"/>
        <end position="23"/>
    </location>
</feature>
<dbReference type="AlphaFoldDB" id="A0A3N4KPG8"/>